<dbReference type="InterPro" id="IPR000873">
    <property type="entry name" value="AMP-dep_synth/lig_dom"/>
</dbReference>
<keyword evidence="1" id="KW-0596">Phosphopantetheine</keyword>
<dbReference type="GO" id="GO:0008610">
    <property type="term" value="P:lipid biosynthetic process"/>
    <property type="evidence" value="ECO:0007669"/>
    <property type="project" value="UniProtKB-ARBA"/>
</dbReference>
<organism evidence="5">
    <name type="scientific">Streptomyces sp. TB090715LN-01</name>
    <dbReference type="NCBI Taxonomy" id="1898656"/>
    <lineage>
        <taxon>Bacteria</taxon>
        <taxon>Bacillati</taxon>
        <taxon>Actinomycetota</taxon>
        <taxon>Actinomycetes</taxon>
        <taxon>Kitasatosporales</taxon>
        <taxon>Streptomycetaceae</taxon>
        <taxon>Streptomyces</taxon>
    </lineage>
</organism>
<name>A0A1L7NQE0_9ACTN</name>
<dbReference type="Gene3D" id="3.40.50.980">
    <property type="match status" value="2"/>
</dbReference>
<dbReference type="InterPro" id="IPR001242">
    <property type="entry name" value="Condensation_dom"/>
</dbReference>
<gene>
    <name evidence="5" type="primary">nrps1</name>
</gene>
<dbReference type="PANTHER" id="PTHR45527">
    <property type="entry name" value="NONRIBOSOMAL PEPTIDE SYNTHETASE"/>
    <property type="match status" value="1"/>
</dbReference>
<protein>
    <submittedName>
        <fullName evidence="5">Hypothetical non-ribosomal peptide synthetase</fullName>
    </submittedName>
</protein>
<dbReference type="GO" id="GO:0003824">
    <property type="term" value="F:catalytic activity"/>
    <property type="evidence" value="ECO:0007669"/>
    <property type="project" value="InterPro"/>
</dbReference>
<evidence type="ECO:0000256" key="1">
    <source>
        <dbReference type="ARBA" id="ARBA00022450"/>
    </source>
</evidence>
<dbReference type="NCBIfam" id="TIGR01733">
    <property type="entry name" value="AA-adenyl-dom"/>
    <property type="match status" value="1"/>
</dbReference>
<evidence type="ECO:0000259" key="4">
    <source>
        <dbReference type="Pfam" id="PF00668"/>
    </source>
</evidence>
<dbReference type="Gene3D" id="2.30.38.10">
    <property type="entry name" value="Luciferase, Domain 3"/>
    <property type="match status" value="1"/>
</dbReference>
<dbReference type="Pfam" id="PF00501">
    <property type="entry name" value="AMP-binding"/>
    <property type="match status" value="1"/>
</dbReference>
<accession>A0A1L7NQE0</accession>
<dbReference type="InterPro" id="IPR010071">
    <property type="entry name" value="AA_adenyl_dom"/>
</dbReference>
<dbReference type="SUPFAM" id="SSF56801">
    <property type="entry name" value="Acetyl-CoA synthetase-like"/>
    <property type="match status" value="1"/>
</dbReference>
<sequence length="867" mass="93508">MSGHEGFHRALSAAQAGIWNTYRLDPKNPNDSIGEYLEIRGRIDPDVLLTSFRRAVGEVDALRVRFAEADGSVFQYPDRVNDRPLLVLDLRSEADPRKEAEAWMRADMEVPVDLHCGPVFSMAIFRVADDLTFLYHRYHRLVSDVLSGSTTLGRTARIHTATVNGEDISDAGFAPLAKQLGDDMSYRNSGAYDEDRALWREALTEAREAESPSGGAADAVPHSLLRQVLDLDAEDSRALRTTARTMRTGLAELTVAAAAILLHRRTGLKDIVVGLSVPGRTHRLGNSPGALANVLPLRLSLRPEMSLRDAVGQVATTMRSAPAHQRHRYEDIVEDLGLDGSGEPVGLLVPFTTADHRLTPGDCHIEATHRLGGLDVGDLAITVRDGSRDGRTEISLDAHPDLHTPIDHRTNAETFGRVLRWIANASGEECVGSVDLLDEDSREHVLRTWNDTGREMASAPRTFHELFQDQVRATPDETALIHPEGRLSYRELAARVNRLTRLMIGHGVAPETSVAICLTRSADFVVTVLAVLAAGGAYVPLDPCSPPGRIGYLLDDTRPVLIVTETGARAGLPRLPGVPLLLTDDPAVRSAQAELPDGTIDPGELLDPLLPQHPACVIHAVGSAGRPRGVVVPHEGLSTLAAAYGWHVDVGVGCRVLQCASIDQSVSFVEIFLALTSGAALVVPSPDESISGPALAASVARHQITHMVLTPAFLASLRRDDVPEGTVVMLAGETWPPDIARKWRDRADLISAYGPAEATVVSTLHHVRASDPDPVPIGVPIANVQTYVLDGHLRPVAVGTEGELYIAGTQLARGYLGRSALTAERFVACPFGAPGRRMYRTGDLVRWRHGGSLEYLGRAGHQGRAGG</sequence>
<proteinExistence type="predicted"/>
<dbReference type="EMBL" id="LC177436">
    <property type="protein sequence ID" value="BAW27727.1"/>
    <property type="molecule type" value="Genomic_DNA"/>
</dbReference>
<dbReference type="PANTHER" id="PTHR45527:SF1">
    <property type="entry name" value="FATTY ACID SYNTHASE"/>
    <property type="match status" value="1"/>
</dbReference>
<feature type="domain" description="Condensation" evidence="4">
    <location>
        <begin position="10"/>
        <end position="442"/>
    </location>
</feature>
<evidence type="ECO:0000256" key="2">
    <source>
        <dbReference type="ARBA" id="ARBA00022553"/>
    </source>
</evidence>
<dbReference type="Pfam" id="PF00668">
    <property type="entry name" value="Condensation"/>
    <property type="match status" value="1"/>
</dbReference>
<keyword evidence="2" id="KW-0597">Phosphoprotein</keyword>
<dbReference type="SUPFAM" id="SSF52777">
    <property type="entry name" value="CoA-dependent acyltransferases"/>
    <property type="match status" value="2"/>
</dbReference>
<dbReference type="Gene3D" id="3.30.559.10">
    <property type="entry name" value="Chloramphenicol acetyltransferase-like domain"/>
    <property type="match status" value="1"/>
</dbReference>
<dbReference type="AlphaFoldDB" id="A0A1L7NQE0"/>
<dbReference type="GO" id="GO:0031177">
    <property type="term" value="F:phosphopantetheine binding"/>
    <property type="evidence" value="ECO:0007669"/>
    <property type="project" value="TreeGrafter"/>
</dbReference>
<dbReference type="GO" id="GO:0005737">
    <property type="term" value="C:cytoplasm"/>
    <property type="evidence" value="ECO:0007669"/>
    <property type="project" value="TreeGrafter"/>
</dbReference>
<dbReference type="GO" id="GO:0043041">
    <property type="term" value="P:amino acid activation for nonribosomal peptide biosynthetic process"/>
    <property type="evidence" value="ECO:0007669"/>
    <property type="project" value="TreeGrafter"/>
</dbReference>
<dbReference type="GO" id="GO:0044550">
    <property type="term" value="P:secondary metabolite biosynthetic process"/>
    <property type="evidence" value="ECO:0007669"/>
    <property type="project" value="TreeGrafter"/>
</dbReference>
<reference evidence="5" key="1">
    <citation type="journal article" date="2017" name="ACS Chem. Biol.">
        <title>Genome Mining of Amino Group Carrier Protein-Mediated Machinery: Discovery and Biosynthetic Characterization of a Natural Product with Unique Hydrazone Unit.</title>
        <authorList>
            <person name="Matsuda K."/>
            <person name="Hasebe F."/>
            <person name="Shiwa Y."/>
            <person name="Kanesaki Y."/>
            <person name="Tomita T."/>
            <person name="Yoshikawa H."/>
            <person name="Shin-ya K."/>
            <person name="Kuzuyama T."/>
            <person name="Nishiyama M."/>
        </authorList>
    </citation>
    <scope>NUCLEOTIDE SEQUENCE</scope>
    <source>
        <strain evidence="5">TB090715LN-01</strain>
    </source>
</reference>
<evidence type="ECO:0000259" key="3">
    <source>
        <dbReference type="Pfam" id="PF00501"/>
    </source>
</evidence>
<dbReference type="Gene3D" id="3.30.559.30">
    <property type="entry name" value="Nonribosomal peptide synthetase, condensation domain"/>
    <property type="match status" value="1"/>
</dbReference>
<evidence type="ECO:0000313" key="5">
    <source>
        <dbReference type="EMBL" id="BAW27727.1"/>
    </source>
</evidence>
<dbReference type="FunFam" id="2.30.38.10:FF:000001">
    <property type="entry name" value="Non-ribosomal peptide synthetase PvdI"/>
    <property type="match status" value="1"/>
</dbReference>
<dbReference type="InterPro" id="IPR023213">
    <property type="entry name" value="CAT-like_dom_sf"/>
</dbReference>
<feature type="domain" description="AMP-dependent synthetase/ligase" evidence="3">
    <location>
        <begin position="467"/>
        <end position="816"/>
    </location>
</feature>